<reference evidence="2 3" key="1">
    <citation type="journal article" date="2018" name="Sci. Rep.">
        <title>Comparative genomics provides insights into the lifestyle and reveals functional heterogeneity of dark septate endophytic fungi.</title>
        <authorList>
            <person name="Knapp D.G."/>
            <person name="Nemeth J.B."/>
            <person name="Barry K."/>
            <person name="Hainaut M."/>
            <person name="Henrissat B."/>
            <person name="Johnson J."/>
            <person name="Kuo A."/>
            <person name="Lim J.H.P."/>
            <person name="Lipzen A."/>
            <person name="Nolan M."/>
            <person name="Ohm R.A."/>
            <person name="Tamas L."/>
            <person name="Grigoriev I.V."/>
            <person name="Spatafora J.W."/>
            <person name="Nagy L.G."/>
            <person name="Kovacs G.M."/>
        </authorList>
    </citation>
    <scope>NUCLEOTIDE SEQUENCE [LARGE SCALE GENOMIC DNA]</scope>
    <source>
        <strain evidence="2 3">DSE2036</strain>
    </source>
</reference>
<protein>
    <submittedName>
        <fullName evidence="2">Uncharacterized protein</fullName>
    </submittedName>
</protein>
<dbReference type="EMBL" id="KZ806592">
    <property type="protein sequence ID" value="PVH90191.1"/>
    <property type="molecule type" value="Genomic_DNA"/>
</dbReference>
<evidence type="ECO:0000313" key="3">
    <source>
        <dbReference type="Proteomes" id="UP000244855"/>
    </source>
</evidence>
<evidence type="ECO:0000256" key="1">
    <source>
        <dbReference type="SAM" id="MobiDB-lite"/>
    </source>
</evidence>
<keyword evidence="3" id="KW-1185">Reference proteome</keyword>
<dbReference type="Proteomes" id="UP000244855">
    <property type="component" value="Unassembled WGS sequence"/>
</dbReference>
<proteinExistence type="predicted"/>
<organism evidence="2 3">
    <name type="scientific">Periconia macrospinosa</name>
    <dbReference type="NCBI Taxonomy" id="97972"/>
    <lineage>
        <taxon>Eukaryota</taxon>
        <taxon>Fungi</taxon>
        <taxon>Dikarya</taxon>
        <taxon>Ascomycota</taxon>
        <taxon>Pezizomycotina</taxon>
        <taxon>Dothideomycetes</taxon>
        <taxon>Pleosporomycetidae</taxon>
        <taxon>Pleosporales</taxon>
        <taxon>Massarineae</taxon>
        <taxon>Periconiaceae</taxon>
        <taxon>Periconia</taxon>
    </lineage>
</organism>
<gene>
    <name evidence="2" type="ORF">DM02DRAFT_501607</name>
</gene>
<accession>A0A2V1CWZ1</accession>
<sequence length="148" mass="17163">RKRKRTAVGTWQYARSPQGNEPERTPDKRRIWYCGHKDCEQKSSKFSNTTSARYHLEHAHHINVPLEPSQAKKKRDIRIESVFAAAAQKQKEKLADKEELILRGAINKEAFKEAIAQLVALRDLPFTCIEWPELQAAFMTVNYTVEEI</sequence>
<feature type="region of interest" description="Disordered" evidence="1">
    <location>
        <begin position="1"/>
        <end position="27"/>
    </location>
</feature>
<dbReference type="OrthoDB" id="5103939at2759"/>
<dbReference type="AlphaFoldDB" id="A0A2V1CWZ1"/>
<feature type="non-terminal residue" evidence="2">
    <location>
        <position position="1"/>
    </location>
</feature>
<name>A0A2V1CWZ1_9PLEO</name>
<evidence type="ECO:0000313" key="2">
    <source>
        <dbReference type="EMBL" id="PVH90191.1"/>
    </source>
</evidence>
<feature type="non-terminal residue" evidence="2">
    <location>
        <position position="148"/>
    </location>
</feature>